<evidence type="ECO:0000313" key="2">
    <source>
        <dbReference type="Proteomes" id="UP001272242"/>
    </source>
</evidence>
<sequence length="159" mass="17550">EAAVHRHFDEGTLCILDWYHAAEHMHEYAKAAWPGDESKRTAWSAQAKGVLYERGGSGLVRWLRRQQLPAAGDALRRLVGYFEGNAHRTEYPEYRAAGLDIGSGPTEAGCKVIGARLKGSGMRWCPDGAARVGALRALYQSGPALWDGFWKATPKRRVA</sequence>
<name>A0ABU5ESD0_9BACT</name>
<proteinExistence type="predicted"/>
<keyword evidence="2" id="KW-1185">Reference proteome</keyword>
<dbReference type="Proteomes" id="UP001272242">
    <property type="component" value="Unassembled WGS sequence"/>
</dbReference>
<feature type="non-terminal residue" evidence="1">
    <location>
        <position position="1"/>
    </location>
</feature>
<gene>
    <name evidence="1" type="ORF">R5W23_003123</name>
</gene>
<dbReference type="EMBL" id="JAXBLV010000002">
    <property type="protein sequence ID" value="MDY3557858.1"/>
    <property type="molecule type" value="Genomic_DNA"/>
</dbReference>
<protein>
    <submittedName>
        <fullName evidence="1">ISKra4 family transposase</fullName>
    </submittedName>
</protein>
<comment type="caution">
    <text evidence="1">The sequence shown here is derived from an EMBL/GenBank/DDBJ whole genome shotgun (WGS) entry which is preliminary data.</text>
</comment>
<evidence type="ECO:0000313" key="1">
    <source>
        <dbReference type="EMBL" id="MDY3557858.1"/>
    </source>
</evidence>
<accession>A0ABU5ESD0</accession>
<reference evidence="2" key="1">
    <citation type="journal article" date="2023" name="Mar. Drugs">
        <title>Gemmata algarum, a Novel Planctomycete Isolated from an Algal Mat, Displays Antimicrobial Activity.</title>
        <authorList>
            <person name="Kumar G."/>
            <person name="Kallscheuer N."/>
            <person name="Kashif M."/>
            <person name="Ahamad S."/>
            <person name="Jagadeeshwari U."/>
            <person name="Pannikurungottu S."/>
            <person name="Haufschild T."/>
            <person name="Kabuu M."/>
            <person name="Sasikala C."/>
            <person name="Jogler C."/>
            <person name="Ramana C."/>
        </authorList>
    </citation>
    <scope>NUCLEOTIDE SEQUENCE [LARGE SCALE GENOMIC DNA]</scope>
    <source>
        <strain evidence="2">JC673</strain>
    </source>
</reference>
<organism evidence="1 2">
    <name type="scientific">Gemmata algarum</name>
    <dbReference type="NCBI Taxonomy" id="2975278"/>
    <lineage>
        <taxon>Bacteria</taxon>
        <taxon>Pseudomonadati</taxon>
        <taxon>Planctomycetota</taxon>
        <taxon>Planctomycetia</taxon>
        <taxon>Gemmatales</taxon>
        <taxon>Gemmataceae</taxon>
        <taxon>Gemmata</taxon>
    </lineage>
</organism>